<dbReference type="Pfam" id="PF01261">
    <property type="entry name" value="AP_endonuc_2"/>
    <property type="match status" value="1"/>
</dbReference>
<dbReference type="Proteomes" id="UP000595564">
    <property type="component" value="Chromosome"/>
</dbReference>
<dbReference type="SUPFAM" id="SSF51658">
    <property type="entry name" value="Xylose isomerase-like"/>
    <property type="match status" value="1"/>
</dbReference>
<dbReference type="EMBL" id="AP017470">
    <property type="protein sequence ID" value="BBB31666.1"/>
    <property type="molecule type" value="Genomic_DNA"/>
</dbReference>
<name>A0A7R6SXM8_9BACT</name>
<reference evidence="2 3" key="1">
    <citation type="journal article" date="2012" name="Extremophiles">
        <title>Thermotomaculum hydrothermale gen. nov., sp. nov., a novel heterotrophic thermophile within the phylum Acidobacteria from a deep-sea hydrothermal vent chimney in the Southern Okinawa Trough.</title>
        <authorList>
            <person name="Izumi H."/>
            <person name="Nunoura T."/>
            <person name="Miyazaki M."/>
            <person name="Mino S."/>
            <person name="Toki T."/>
            <person name="Takai K."/>
            <person name="Sako Y."/>
            <person name="Sawabe T."/>
            <person name="Nakagawa S."/>
        </authorList>
    </citation>
    <scope>NUCLEOTIDE SEQUENCE [LARGE SCALE GENOMIC DNA]</scope>
    <source>
        <strain evidence="2 3">AC55</strain>
    </source>
</reference>
<accession>A0A7R6SXM8</accession>
<dbReference type="GO" id="GO:0008081">
    <property type="term" value="F:phosphoric diester hydrolase activity"/>
    <property type="evidence" value="ECO:0007669"/>
    <property type="project" value="TreeGrafter"/>
</dbReference>
<gene>
    <name evidence="2" type="primary">nfo</name>
    <name evidence="2" type="ORF">TTHT_0011</name>
</gene>
<protein>
    <submittedName>
        <fullName evidence="2">Deoxyribonuclease IV</fullName>
        <ecNumber evidence="2">3.1.21.2</ecNumber>
    </submittedName>
</protein>
<dbReference type="Gene3D" id="3.20.20.150">
    <property type="entry name" value="Divalent-metal-dependent TIM barrel enzymes"/>
    <property type="match status" value="1"/>
</dbReference>
<dbReference type="CDD" id="cd00019">
    <property type="entry name" value="AP2Ec"/>
    <property type="match status" value="1"/>
</dbReference>
<sequence length="273" mass="31239">MLKFGTAGLPHGAKSYEQGFEILKKLGLDSMEVEFVHGVRMKKERAEKVGELAKDFGLTLTCHGPYYINLNAKEEEKREASKQRVINTVLAGKYMEAVSITFHAGFYLKMSQETVYQNIKKSLEEIVEDLKYEVDIPQIAIETTGKPTQFGDLTEILRLTKDVEGIFICIDFAHLHARSIGRYNSAKETEFVIKKVIQYCGEKALKHMHFHIAGIEYGQKGEKYHVNLNDSDLRYEEILRVLKDYDVEGVVTCESPNLQEDACLLKETYLRML</sequence>
<evidence type="ECO:0000313" key="2">
    <source>
        <dbReference type="EMBL" id="BBB31666.1"/>
    </source>
</evidence>
<keyword evidence="2" id="KW-0378">Hydrolase</keyword>
<evidence type="ECO:0000259" key="1">
    <source>
        <dbReference type="Pfam" id="PF01261"/>
    </source>
</evidence>
<dbReference type="EC" id="3.1.21.2" evidence="2"/>
<dbReference type="GO" id="GO:0008833">
    <property type="term" value="F:deoxyribonuclease IV (phage-T4-induced) activity"/>
    <property type="evidence" value="ECO:0007669"/>
    <property type="project" value="UniProtKB-EC"/>
</dbReference>
<dbReference type="KEGG" id="thyd:TTHT_0011"/>
<dbReference type="GO" id="GO:0003677">
    <property type="term" value="F:DNA binding"/>
    <property type="evidence" value="ECO:0007669"/>
    <property type="project" value="InterPro"/>
</dbReference>
<dbReference type="GO" id="GO:0006284">
    <property type="term" value="P:base-excision repair"/>
    <property type="evidence" value="ECO:0007669"/>
    <property type="project" value="TreeGrafter"/>
</dbReference>
<dbReference type="FunFam" id="3.20.20.150:FF:000017">
    <property type="entry name" value="Endonuclease IV related protein"/>
    <property type="match status" value="1"/>
</dbReference>
<dbReference type="InterPro" id="IPR036237">
    <property type="entry name" value="Xyl_isomerase-like_sf"/>
</dbReference>
<dbReference type="AlphaFoldDB" id="A0A7R6SXM8"/>
<keyword evidence="3" id="KW-1185">Reference proteome</keyword>
<dbReference type="SMART" id="SM00518">
    <property type="entry name" value="AP2Ec"/>
    <property type="match status" value="1"/>
</dbReference>
<dbReference type="InterPro" id="IPR001719">
    <property type="entry name" value="AP_endonuc_2"/>
</dbReference>
<feature type="domain" description="Xylose isomerase-like TIM barrel" evidence="1">
    <location>
        <begin position="20"/>
        <end position="259"/>
    </location>
</feature>
<proteinExistence type="predicted"/>
<dbReference type="GO" id="GO:0003906">
    <property type="term" value="F:DNA-(apurinic or apyrimidinic site) endonuclease activity"/>
    <property type="evidence" value="ECO:0007669"/>
    <property type="project" value="TreeGrafter"/>
</dbReference>
<dbReference type="PANTHER" id="PTHR21445">
    <property type="entry name" value="ENDONUCLEASE IV ENDODEOXYRIBONUCLEASE IV"/>
    <property type="match status" value="1"/>
</dbReference>
<dbReference type="RefSeq" id="WP_201327997.1">
    <property type="nucleotide sequence ID" value="NZ_AP017470.1"/>
</dbReference>
<dbReference type="GO" id="GO:0008270">
    <property type="term" value="F:zinc ion binding"/>
    <property type="evidence" value="ECO:0007669"/>
    <property type="project" value="InterPro"/>
</dbReference>
<dbReference type="InterPro" id="IPR013022">
    <property type="entry name" value="Xyl_isomerase-like_TIM-brl"/>
</dbReference>
<evidence type="ECO:0000313" key="3">
    <source>
        <dbReference type="Proteomes" id="UP000595564"/>
    </source>
</evidence>
<organism evidence="2 3">
    <name type="scientific">Thermotomaculum hydrothermale</name>
    <dbReference type="NCBI Taxonomy" id="981385"/>
    <lineage>
        <taxon>Bacteria</taxon>
        <taxon>Pseudomonadati</taxon>
        <taxon>Acidobacteriota</taxon>
        <taxon>Holophagae</taxon>
        <taxon>Thermotomaculales</taxon>
        <taxon>Thermotomaculaceae</taxon>
        <taxon>Thermotomaculum</taxon>
    </lineage>
</organism>
<dbReference type="PANTHER" id="PTHR21445:SF0">
    <property type="entry name" value="APURINIC-APYRIMIDINIC ENDONUCLEASE"/>
    <property type="match status" value="1"/>
</dbReference>